<comment type="similarity">
    <text evidence="2">Belongs to the ABC transporter superfamily.</text>
</comment>
<sequence>MSLLSIRNLEVSYAGHAGTTVRAVAGADIDVEAGQIVALVGESGCGKSSLGKAAVGLVPASGGTITFAGAPLTPLRRGARPKAERKLQMVFQDPFSSLNPRRRVGELIAEGGQVATEAGDTAMSVGECLERVGLSAAFADRYPHQFSGGQRQRIAIARALAARPRCIVADEPISALDASAQAAIANLLVTLVRELDMGLLFISHDLAIVRTIADVTTVMYLGKIVESGPSASVWRDPLHPYTRSLIGAIPRPDGLGMLPADLPGDVPNPARPPAGCRFHPRCPTAIAECRTVEPLRERLRPERSVACHVAAAMEQRVRADAY</sequence>
<dbReference type="Pfam" id="PF00005">
    <property type="entry name" value="ABC_tran"/>
    <property type="match status" value="1"/>
</dbReference>
<dbReference type="OrthoDB" id="2986442at2"/>
<evidence type="ECO:0000256" key="1">
    <source>
        <dbReference type="ARBA" id="ARBA00004417"/>
    </source>
</evidence>
<evidence type="ECO:0000256" key="4">
    <source>
        <dbReference type="ARBA" id="ARBA00022741"/>
    </source>
</evidence>
<dbReference type="GO" id="GO:0005886">
    <property type="term" value="C:plasma membrane"/>
    <property type="evidence" value="ECO:0007669"/>
    <property type="project" value="UniProtKB-SubCell"/>
</dbReference>
<dbReference type="PROSITE" id="PS00211">
    <property type="entry name" value="ABC_TRANSPORTER_1"/>
    <property type="match status" value="1"/>
</dbReference>
<dbReference type="PROSITE" id="PS50893">
    <property type="entry name" value="ABC_TRANSPORTER_2"/>
    <property type="match status" value="1"/>
</dbReference>
<keyword evidence="3" id="KW-0813">Transport</keyword>
<dbReference type="GO" id="GO:0016887">
    <property type="term" value="F:ATP hydrolysis activity"/>
    <property type="evidence" value="ECO:0007669"/>
    <property type="project" value="InterPro"/>
</dbReference>
<dbReference type="AlphaFoldDB" id="A0A433XED6"/>
<name>A0A433XED6_9HYPH</name>
<dbReference type="InterPro" id="IPR027417">
    <property type="entry name" value="P-loop_NTPase"/>
</dbReference>
<dbReference type="Pfam" id="PF08352">
    <property type="entry name" value="oligo_HPY"/>
    <property type="match status" value="1"/>
</dbReference>
<organism evidence="7 8">
    <name type="scientific">Arsenicitalea aurantiaca</name>
    <dbReference type="NCBI Taxonomy" id="1783274"/>
    <lineage>
        <taxon>Bacteria</taxon>
        <taxon>Pseudomonadati</taxon>
        <taxon>Pseudomonadota</taxon>
        <taxon>Alphaproteobacteria</taxon>
        <taxon>Hyphomicrobiales</taxon>
        <taxon>Devosiaceae</taxon>
        <taxon>Arsenicitalea</taxon>
    </lineage>
</organism>
<dbReference type="PANTHER" id="PTHR43776">
    <property type="entry name" value="TRANSPORT ATP-BINDING PROTEIN"/>
    <property type="match status" value="1"/>
</dbReference>
<dbReference type="Gene3D" id="3.40.50.300">
    <property type="entry name" value="P-loop containing nucleotide triphosphate hydrolases"/>
    <property type="match status" value="1"/>
</dbReference>
<dbReference type="InterPro" id="IPR003439">
    <property type="entry name" value="ABC_transporter-like_ATP-bd"/>
</dbReference>
<dbReference type="GO" id="GO:0055085">
    <property type="term" value="P:transmembrane transport"/>
    <property type="evidence" value="ECO:0007669"/>
    <property type="project" value="UniProtKB-ARBA"/>
</dbReference>
<evidence type="ECO:0000256" key="2">
    <source>
        <dbReference type="ARBA" id="ARBA00005417"/>
    </source>
</evidence>
<dbReference type="InterPro" id="IPR017871">
    <property type="entry name" value="ABC_transporter-like_CS"/>
</dbReference>
<evidence type="ECO:0000256" key="5">
    <source>
        <dbReference type="ARBA" id="ARBA00022840"/>
    </source>
</evidence>
<dbReference type="NCBIfam" id="TIGR01727">
    <property type="entry name" value="oligo_HPY"/>
    <property type="match status" value="1"/>
</dbReference>
<dbReference type="InterPro" id="IPR003593">
    <property type="entry name" value="AAA+_ATPase"/>
</dbReference>
<dbReference type="GO" id="GO:0015833">
    <property type="term" value="P:peptide transport"/>
    <property type="evidence" value="ECO:0007669"/>
    <property type="project" value="InterPro"/>
</dbReference>
<dbReference type="SUPFAM" id="SSF52540">
    <property type="entry name" value="P-loop containing nucleoside triphosphate hydrolases"/>
    <property type="match status" value="1"/>
</dbReference>
<evidence type="ECO:0000256" key="3">
    <source>
        <dbReference type="ARBA" id="ARBA00022448"/>
    </source>
</evidence>
<dbReference type="FunFam" id="3.40.50.300:FF:000016">
    <property type="entry name" value="Oligopeptide ABC transporter ATP-binding component"/>
    <property type="match status" value="1"/>
</dbReference>
<keyword evidence="5 7" id="KW-0067">ATP-binding</keyword>
<evidence type="ECO:0000313" key="7">
    <source>
        <dbReference type="EMBL" id="RUT32465.1"/>
    </source>
</evidence>
<reference evidence="7 8" key="1">
    <citation type="journal article" date="2016" name="Int. J. Syst. Evol. Microbiol.">
        <title>Arsenicitalea aurantiaca gen. nov., sp. nov., a new member of the family Hyphomicrobiaceae, isolated from high-arsenic sediment.</title>
        <authorList>
            <person name="Mu Y."/>
            <person name="Zhou L."/>
            <person name="Zeng X.C."/>
            <person name="Liu L."/>
            <person name="Pan Y."/>
            <person name="Chen X."/>
            <person name="Wang J."/>
            <person name="Li S."/>
            <person name="Li W.J."/>
            <person name="Wang Y."/>
        </authorList>
    </citation>
    <scope>NUCLEOTIDE SEQUENCE [LARGE SCALE GENOMIC DNA]</scope>
    <source>
        <strain evidence="7 8">42-50</strain>
    </source>
</reference>
<dbReference type="GO" id="GO:0005524">
    <property type="term" value="F:ATP binding"/>
    <property type="evidence" value="ECO:0007669"/>
    <property type="project" value="UniProtKB-KW"/>
</dbReference>
<protein>
    <submittedName>
        <fullName evidence="7">ABC transporter ATP-binding protein</fullName>
    </submittedName>
</protein>
<evidence type="ECO:0000313" key="8">
    <source>
        <dbReference type="Proteomes" id="UP000281547"/>
    </source>
</evidence>
<proteinExistence type="inferred from homology"/>
<dbReference type="CDD" id="cd03257">
    <property type="entry name" value="ABC_NikE_OppD_transporters"/>
    <property type="match status" value="1"/>
</dbReference>
<dbReference type="InterPro" id="IPR013563">
    <property type="entry name" value="Oligopep_ABC_C"/>
</dbReference>
<dbReference type="Proteomes" id="UP000281547">
    <property type="component" value="Unassembled WGS sequence"/>
</dbReference>
<comment type="caution">
    <text evidence="7">The sequence shown here is derived from an EMBL/GenBank/DDBJ whole genome shotgun (WGS) entry which is preliminary data.</text>
</comment>
<evidence type="ECO:0000259" key="6">
    <source>
        <dbReference type="PROSITE" id="PS50893"/>
    </source>
</evidence>
<dbReference type="RefSeq" id="WP_127187422.1">
    <property type="nucleotide sequence ID" value="NZ_RZNJ01000002.1"/>
</dbReference>
<gene>
    <name evidence="7" type="ORF">EMQ25_04725</name>
</gene>
<dbReference type="EMBL" id="RZNJ01000002">
    <property type="protein sequence ID" value="RUT32465.1"/>
    <property type="molecule type" value="Genomic_DNA"/>
</dbReference>
<accession>A0A433XED6</accession>
<dbReference type="InterPro" id="IPR050319">
    <property type="entry name" value="ABC_transp_ATP-bind"/>
</dbReference>
<comment type="subcellular location">
    <subcellularLocation>
        <location evidence="1">Cell inner membrane</location>
        <topology evidence="1">Peripheral membrane protein</topology>
    </subcellularLocation>
</comment>
<feature type="domain" description="ABC transporter" evidence="6">
    <location>
        <begin position="6"/>
        <end position="246"/>
    </location>
</feature>
<dbReference type="PANTHER" id="PTHR43776:SF7">
    <property type="entry name" value="D,D-DIPEPTIDE TRANSPORT ATP-BINDING PROTEIN DDPF-RELATED"/>
    <property type="match status" value="1"/>
</dbReference>
<keyword evidence="8" id="KW-1185">Reference proteome</keyword>
<keyword evidence="4" id="KW-0547">Nucleotide-binding</keyword>
<dbReference type="SMART" id="SM00382">
    <property type="entry name" value="AAA"/>
    <property type="match status" value="1"/>
</dbReference>